<dbReference type="Proteomes" id="UP000515292">
    <property type="component" value="Chromosome"/>
</dbReference>
<name>A0A7G5IIZ3_9SPHN</name>
<dbReference type="PROSITE" id="PS50893">
    <property type="entry name" value="ABC_TRANSPORTER_2"/>
    <property type="match status" value="1"/>
</dbReference>
<dbReference type="PROSITE" id="PS00211">
    <property type="entry name" value="ABC_TRANSPORTER_1"/>
    <property type="match status" value="1"/>
</dbReference>
<dbReference type="SMART" id="SM00382">
    <property type="entry name" value="AAA"/>
    <property type="match status" value="1"/>
</dbReference>
<gene>
    <name evidence="7" type="ORF">H3309_02190</name>
</gene>
<dbReference type="InterPro" id="IPR003439">
    <property type="entry name" value="ABC_transporter-like_ATP-bd"/>
</dbReference>
<keyword evidence="2" id="KW-0997">Cell inner membrane</keyword>
<keyword evidence="4 7" id="KW-0067">ATP-binding</keyword>
<sequence>MALLSLHDVVKDYASEAGSFRALHGVSFDVAEGELMSIMGPSGSGKSTLMNIIGCLDVPSEGVFRFDGQDVSGLDERAQASLRNRDIGFVFQQFNLLPRLSALGNVALPLVYAGVARAEREARAAELLGLVGLADKPASRPSQLSGGQQQRVAVARALATQPRLLLADEPTGALDTRTGAEVLAMFKALNADRGVTVVIVTHDPGVAAATNRVVRIQDGLILYDGPPTAEALAGAGHDFGSVAAC</sequence>
<keyword evidence="1" id="KW-0813">Transport</keyword>
<evidence type="ECO:0000256" key="5">
    <source>
        <dbReference type="ARBA" id="ARBA00038388"/>
    </source>
</evidence>
<dbReference type="CDD" id="cd03255">
    <property type="entry name" value="ABC_MJ0796_LolCDE_FtsE"/>
    <property type="match status" value="1"/>
</dbReference>
<dbReference type="InterPro" id="IPR017911">
    <property type="entry name" value="MacB-like_ATP-bd"/>
</dbReference>
<protein>
    <submittedName>
        <fullName evidence="7">ABC transporter ATP-binding protein</fullName>
    </submittedName>
</protein>
<reference evidence="7 8" key="1">
    <citation type="submission" date="2020-07" db="EMBL/GenBank/DDBJ databases">
        <title>Complete genome sequence for Sandaracinobacter sp. M6.</title>
        <authorList>
            <person name="Tang Y."/>
            <person name="Liu Q."/>
            <person name="Guo Z."/>
            <person name="Lei P."/>
            <person name="Huang B."/>
        </authorList>
    </citation>
    <scope>NUCLEOTIDE SEQUENCE [LARGE SCALE GENOMIC DNA]</scope>
    <source>
        <strain evidence="7 8">M6</strain>
    </source>
</reference>
<dbReference type="AlphaFoldDB" id="A0A7G5IIZ3"/>
<dbReference type="GO" id="GO:0005886">
    <property type="term" value="C:plasma membrane"/>
    <property type="evidence" value="ECO:0007669"/>
    <property type="project" value="TreeGrafter"/>
</dbReference>
<evidence type="ECO:0000259" key="6">
    <source>
        <dbReference type="PROSITE" id="PS50893"/>
    </source>
</evidence>
<evidence type="ECO:0000256" key="4">
    <source>
        <dbReference type="ARBA" id="ARBA00022840"/>
    </source>
</evidence>
<evidence type="ECO:0000313" key="7">
    <source>
        <dbReference type="EMBL" id="QMW23335.1"/>
    </source>
</evidence>
<dbReference type="InterPro" id="IPR003593">
    <property type="entry name" value="AAA+_ATPase"/>
</dbReference>
<feature type="domain" description="ABC transporter" evidence="6">
    <location>
        <begin position="4"/>
        <end position="243"/>
    </location>
</feature>
<keyword evidence="3" id="KW-0547">Nucleotide-binding</keyword>
<dbReference type="RefSeq" id="WP_182297095.1">
    <property type="nucleotide sequence ID" value="NZ_CP059851.1"/>
</dbReference>
<dbReference type="GO" id="GO:0016887">
    <property type="term" value="F:ATP hydrolysis activity"/>
    <property type="evidence" value="ECO:0007669"/>
    <property type="project" value="InterPro"/>
</dbReference>
<dbReference type="SUPFAM" id="SSF52540">
    <property type="entry name" value="P-loop containing nucleoside triphosphate hydrolases"/>
    <property type="match status" value="1"/>
</dbReference>
<keyword evidence="2" id="KW-0472">Membrane</keyword>
<keyword evidence="2" id="KW-1003">Cell membrane</keyword>
<dbReference type="InterPro" id="IPR027417">
    <property type="entry name" value="P-loop_NTPase"/>
</dbReference>
<evidence type="ECO:0000256" key="3">
    <source>
        <dbReference type="ARBA" id="ARBA00022741"/>
    </source>
</evidence>
<dbReference type="Pfam" id="PF00005">
    <property type="entry name" value="ABC_tran"/>
    <property type="match status" value="1"/>
</dbReference>
<proteinExistence type="inferred from homology"/>
<dbReference type="EMBL" id="CP059851">
    <property type="protein sequence ID" value="QMW23335.1"/>
    <property type="molecule type" value="Genomic_DNA"/>
</dbReference>
<dbReference type="InterPro" id="IPR017871">
    <property type="entry name" value="ABC_transporter-like_CS"/>
</dbReference>
<dbReference type="PANTHER" id="PTHR24220">
    <property type="entry name" value="IMPORT ATP-BINDING PROTEIN"/>
    <property type="match status" value="1"/>
</dbReference>
<dbReference type="PANTHER" id="PTHR24220:SF86">
    <property type="entry name" value="ABC TRANSPORTER ABCH.1"/>
    <property type="match status" value="1"/>
</dbReference>
<dbReference type="InterPro" id="IPR015854">
    <property type="entry name" value="ABC_transpr_LolD-like"/>
</dbReference>
<dbReference type="KEGG" id="sand:H3309_02190"/>
<dbReference type="GO" id="GO:0098796">
    <property type="term" value="C:membrane protein complex"/>
    <property type="evidence" value="ECO:0007669"/>
    <property type="project" value="UniProtKB-ARBA"/>
</dbReference>
<comment type="similarity">
    <text evidence="5">Belongs to the ABC transporter superfamily. Macrolide exporter (TC 3.A.1.122) family.</text>
</comment>
<accession>A0A7G5IIZ3</accession>
<evidence type="ECO:0000256" key="2">
    <source>
        <dbReference type="ARBA" id="ARBA00022519"/>
    </source>
</evidence>
<organism evidence="7 8">
    <name type="scientific">Sandaracinobacteroides saxicola</name>
    <dbReference type="NCBI Taxonomy" id="2759707"/>
    <lineage>
        <taxon>Bacteria</taxon>
        <taxon>Pseudomonadati</taxon>
        <taxon>Pseudomonadota</taxon>
        <taxon>Alphaproteobacteria</taxon>
        <taxon>Sphingomonadales</taxon>
        <taxon>Sphingosinicellaceae</taxon>
        <taxon>Sandaracinobacteroides</taxon>
    </lineage>
</organism>
<dbReference type="FunFam" id="3.40.50.300:FF:000032">
    <property type="entry name" value="Export ABC transporter ATP-binding protein"/>
    <property type="match status" value="1"/>
</dbReference>
<evidence type="ECO:0000313" key="8">
    <source>
        <dbReference type="Proteomes" id="UP000515292"/>
    </source>
</evidence>
<evidence type="ECO:0000256" key="1">
    <source>
        <dbReference type="ARBA" id="ARBA00022448"/>
    </source>
</evidence>
<dbReference type="GO" id="GO:0005524">
    <property type="term" value="F:ATP binding"/>
    <property type="evidence" value="ECO:0007669"/>
    <property type="project" value="UniProtKB-KW"/>
</dbReference>
<dbReference type="GO" id="GO:0022857">
    <property type="term" value="F:transmembrane transporter activity"/>
    <property type="evidence" value="ECO:0007669"/>
    <property type="project" value="UniProtKB-ARBA"/>
</dbReference>
<keyword evidence="8" id="KW-1185">Reference proteome</keyword>
<dbReference type="Gene3D" id="3.40.50.300">
    <property type="entry name" value="P-loop containing nucleotide triphosphate hydrolases"/>
    <property type="match status" value="1"/>
</dbReference>